<dbReference type="OrthoDB" id="66844at2157"/>
<dbReference type="SUPFAM" id="SSF55961">
    <property type="entry name" value="Bet v1-like"/>
    <property type="match status" value="1"/>
</dbReference>
<organism evidence="1 2">
    <name type="scientific">Halorientalis regularis</name>
    <dbReference type="NCBI Taxonomy" id="660518"/>
    <lineage>
        <taxon>Archaea</taxon>
        <taxon>Methanobacteriati</taxon>
        <taxon>Methanobacteriota</taxon>
        <taxon>Stenosarchaea group</taxon>
        <taxon>Halobacteria</taxon>
        <taxon>Halobacteriales</taxon>
        <taxon>Haloarculaceae</taxon>
        <taxon>Halorientalis</taxon>
    </lineage>
</organism>
<accession>A0A1G7NWJ1</accession>
<dbReference type="Gene3D" id="3.30.530.20">
    <property type="match status" value="1"/>
</dbReference>
<name>A0A1G7NWJ1_9EURY</name>
<keyword evidence="2" id="KW-1185">Reference proteome</keyword>
<proteinExistence type="predicted"/>
<dbReference type="InterPro" id="IPR023393">
    <property type="entry name" value="START-like_dom_sf"/>
</dbReference>
<evidence type="ECO:0000313" key="1">
    <source>
        <dbReference type="EMBL" id="SDF78333.1"/>
    </source>
</evidence>
<dbReference type="AlphaFoldDB" id="A0A1G7NWJ1"/>
<dbReference type="InterPro" id="IPR019587">
    <property type="entry name" value="Polyketide_cyclase/dehydratase"/>
</dbReference>
<dbReference type="Proteomes" id="UP000199076">
    <property type="component" value="Unassembled WGS sequence"/>
</dbReference>
<dbReference type="EMBL" id="FNBK01000009">
    <property type="protein sequence ID" value="SDF78333.1"/>
    <property type="molecule type" value="Genomic_DNA"/>
</dbReference>
<dbReference type="RefSeq" id="WP_092693105.1">
    <property type="nucleotide sequence ID" value="NZ_FNBK01000009.1"/>
</dbReference>
<protein>
    <submittedName>
        <fullName evidence="1">Polyketide cyclase / dehydrase and lipid transport</fullName>
    </submittedName>
</protein>
<dbReference type="STRING" id="660518.SAMN05216218_109173"/>
<reference evidence="2" key="1">
    <citation type="submission" date="2016-10" db="EMBL/GenBank/DDBJ databases">
        <authorList>
            <person name="Varghese N."/>
            <person name="Submissions S."/>
        </authorList>
    </citation>
    <scope>NUCLEOTIDE SEQUENCE [LARGE SCALE GENOMIC DNA]</scope>
    <source>
        <strain evidence="2">IBRC-M 10760</strain>
    </source>
</reference>
<evidence type="ECO:0000313" key="2">
    <source>
        <dbReference type="Proteomes" id="UP000199076"/>
    </source>
</evidence>
<gene>
    <name evidence="1" type="ORF">SAMN05216218_109173</name>
</gene>
<dbReference type="Pfam" id="PF10604">
    <property type="entry name" value="Polyketide_cyc2"/>
    <property type="match status" value="1"/>
</dbReference>
<sequence>MLGRQFADVTADIERTPDGRRLCVSREIDAPADVLWDFLTDTERWPEWGPSVRAVDCDSRRIAAGTTGRVETVGGLWVPFEITSCRDRRWTWRVAKIPATGHRVEGDRPCRVVFEIPVLAGGYAPVCARALQDLARLAEA</sequence>